<evidence type="ECO:0000313" key="2">
    <source>
        <dbReference type="Proteomes" id="UP000190834"/>
    </source>
</evidence>
<name>A0A1T4PZ69_VIBCI</name>
<reference evidence="2" key="1">
    <citation type="submission" date="2017-02" db="EMBL/GenBank/DDBJ databases">
        <authorList>
            <person name="Varghese N."/>
            <person name="Submissions S."/>
        </authorList>
    </citation>
    <scope>NUCLEOTIDE SEQUENCE [LARGE SCALE GENOMIC DNA]</scope>
    <source>
        <strain evidence="2">DSM 19608</strain>
    </source>
</reference>
<dbReference type="RefSeq" id="WP_078926309.1">
    <property type="nucleotide sequence ID" value="NZ_FUXB01000009.1"/>
</dbReference>
<organism evidence="1 2">
    <name type="scientific">Vibrio cincinnatiensis DSM 19608</name>
    <dbReference type="NCBI Taxonomy" id="1123491"/>
    <lineage>
        <taxon>Bacteria</taxon>
        <taxon>Pseudomonadati</taxon>
        <taxon>Pseudomonadota</taxon>
        <taxon>Gammaproteobacteria</taxon>
        <taxon>Vibrionales</taxon>
        <taxon>Vibrionaceae</taxon>
        <taxon>Vibrio</taxon>
    </lineage>
</organism>
<dbReference type="OrthoDB" id="5880609at2"/>
<dbReference type="EMBL" id="FUXB01000009">
    <property type="protein sequence ID" value="SJZ96813.1"/>
    <property type="molecule type" value="Genomic_DNA"/>
</dbReference>
<accession>A0A1T4PZ69</accession>
<proteinExistence type="predicted"/>
<dbReference type="GeneID" id="70581610"/>
<protein>
    <submittedName>
        <fullName evidence="1">Uncharacterized protein</fullName>
    </submittedName>
</protein>
<dbReference type="Proteomes" id="UP000190834">
    <property type="component" value="Unassembled WGS sequence"/>
</dbReference>
<dbReference type="AlphaFoldDB" id="A0A1T4PZ69"/>
<keyword evidence="2" id="KW-1185">Reference proteome</keyword>
<sequence length="75" mass="8619">MPDVYCSCCHKVTPHKVVMRRCQTSTGSGWQSFQQFMSLLMHGEHYYKMEKQGICRLCNQPSSLPSTNFSRAKVS</sequence>
<evidence type="ECO:0000313" key="1">
    <source>
        <dbReference type="EMBL" id="SJZ96813.1"/>
    </source>
</evidence>
<gene>
    <name evidence="1" type="ORF">SAMN02745782_01918</name>
</gene>